<keyword evidence="2" id="KW-1185">Reference proteome</keyword>
<gene>
    <name evidence="1" type="ORF">QBC37DRAFT_407580</name>
</gene>
<protein>
    <submittedName>
        <fullName evidence="1">Uncharacterized protein</fullName>
    </submittedName>
</protein>
<dbReference type="AlphaFoldDB" id="A0AAN6XWM7"/>
<evidence type="ECO:0000313" key="1">
    <source>
        <dbReference type="EMBL" id="KAK4205907.1"/>
    </source>
</evidence>
<comment type="caution">
    <text evidence="1">The sequence shown here is derived from an EMBL/GenBank/DDBJ whole genome shotgun (WGS) entry which is preliminary data.</text>
</comment>
<accession>A0AAN6XWM7</accession>
<proteinExistence type="predicted"/>
<dbReference type="Proteomes" id="UP001301769">
    <property type="component" value="Unassembled WGS sequence"/>
</dbReference>
<evidence type="ECO:0000313" key="2">
    <source>
        <dbReference type="Proteomes" id="UP001301769"/>
    </source>
</evidence>
<reference evidence="1" key="2">
    <citation type="submission" date="2023-05" db="EMBL/GenBank/DDBJ databases">
        <authorList>
            <consortium name="Lawrence Berkeley National Laboratory"/>
            <person name="Steindorff A."/>
            <person name="Hensen N."/>
            <person name="Bonometti L."/>
            <person name="Westerberg I."/>
            <person name="Brannstrom I.O."/>
            <person name="Guillou S."/>
            <person name="Cros-Aarteil S."/>
            <person name="Calhoun S."/>
            <person name="Haridas S."/>
            <person name="Kuo A."/>
            <person name="Mondo S."/>
            <person name="Pangilinan J."/>
            <person name="Riley R."/>
            <person name="Labutti K."/>
            <person name="Andreopoulos B."/>
            <person name="Lipzen A."/>
            <person name="Chen C."/>
            <person name="Yanf M."/>
            <person name="Daum C."/>
            <person name="Ng V."/>
            <person name="Clum A."/>
            <person name="Ohm R."/>
            <person name="Martin F."/>
            <person name="Silar P."/>
            <person name="Natvig D."/>
            <person name="Lalanne C."/>
            <person name="Gautier V."/>
            <person name="Ament-Velasquez S.L."/>
            <person name="Kruys A."/>
            <person name="Hutchinson M.I."/>
            <person name="Powell A.J."/>
            <person name="Barry K."/>
            <person name="Miller A.N."/>
            <person name="Grigoriev I.V."/>
            <person name="Debuchy R."/>
            <person name="Gladieux P."/>
            <person name="Thoren M.H."/>
            <person name="Johannesson H."/>
        </authorList>
    </citation>
    <scope>NUCLEOTIDE SEQUENCE</scope>
    <source>
        <strain evidence="1">PSN293</strain>
    </source>
</reference>
<reference evidence="1" key="1">
    <citation type="journal article" date="2023" name="Mol. Phylogenet. Evol.">
        <title>Genome-scale phylogeny and comparative genomics of the fungal order Sordariales.</title>
        <authorList>
            <person name="Hensen N."/>
            <person name="Bonometti L."/>
            <person name="Westerberg I."/>
            <person name="Brannstrom I.O."/>
            <person name="Guillou S."/>
            <person name="Cros-Aarteil S."/>
            <person name="Calhoun S."/>
            <person name="Haridas S."/>
            <person name="Kuo A."/>
            <person name="Mondo S."/>
            <person name="Pangilinan J."/>
            <person name="Riley R."/>
            <person name="LaButti K."/>
            <person name="Andreopoulos B."/>
            <person name="Lipzen A."/>
            <person name="Chen C."/>
            <person name="Yan M."/>
            <person name="Daum C."/>
            <person name="Ng V."/>
            <person name="Clum A."/>
            <person name="Steindorff A."/>
            <person name="Ohm R.A."/>
            <person name="Martin F."/>
            <person name="Silar P."/>
            <person name="Natvig D.O."/>
            <person name="Lalanne C."/>
            <person name="Gautier V."/>
            <person name="Ament-Velasquez S.L."/>
            <person name="Kruys A."/>
            <person name="Hutchinson M.I."/>
            <person name="Powell A.J."/>
            <person name="Barry K."/>
            <person name="Miller A.N."/>
            <person name="Grigoriev I.V."/>
            <person name="Debuchy R."/>
            <person name="Gladieux P."/>
            <person name="Hiltunen Thoren M."/>
            <person name="Johannesson H."/>
        </authorList>
    </citation>
    <scope>NUCLEOTIDE SEQUENCE</scope>
    <source>
        <strain evidence="1">PSN293</strain>
    </source>
</reference>
<organism evidence="1 2">
    <name type="scientific">Rhypophila decipiens</name>
    <dbReference type="NCBI Taxonomy" id="261697"/>
    <lineage>
        <taxon>Eukaryota</taxon>
        <taxon>Fungi</taxon>
        <taxon>Dikarya</taxon>
        <taxon>Ascomycota</taxon>
        <taxon>Pezizomycotina</taxon>
        <taxon>Sordariomycetes</taxon>
        <taxon>Sordariomycetidae</taxon>
        <taxon>Sordariales</taxon>
        <taxon>Naviculisporaceae</taxon>
        <taxon>Rhypophila</taxon>
    </lineage>
</organism>
<dbReference type="EMBL" id="MU858647">
    <property type="protein sequence ID" value="KAK4205907.1"/>
    <property type="molecule type" value="Genomic_DNA"/>
</dbReference>
<sequence>MAEKVRTDLVNILPAEKIRGMMAEKPAARNDDGRKEKIRGMMAEKVHTDMEHLSAAISGSRNGRGSCLPMNDVVDRNGFCNMSGNTPLSVERMLALVARSEIKSAQTRGKGEQRRYVPCQRETMMAEKFCRQKRYISRQRDDDGREGFCRQKWYILAAFFCRYKRYVPSQRETMMAEKAHNDIEYSAGRKDVAETYGRKAIFGSRNGRGILSTLATPAL</sequence>
<name>A0AAN6XWM7_9PEZI</name>